<dbReference type="GO" id="GO:0005524">
    <property type="term" value="F:ATP binding"/>
    <property type="evidence" value="ECO:0007669"/>
    <property type="project" value="InterPro"/>
</dbReference>
<evidence type="ECO:0000256" key="1">
    <source>
        <dbReference type="SAM" id="MobiDB-lite"/>
    </source>
</evidence>
<dbReference type="Proteomes" id="UP000325827">
    <property type="component" value="Unassembled WGS sequence"/>
</dbReference>
<keyword evidence="3" id="KW-0378">Hydrolase</keyword>
<dbReference type="OrthoDB" id="366844at2"/>
<organism evidence="3 4">
    <name type="scientific">Microbacterium rhizomatis</name>
    <dbReference type="NCBI Taxonomy" id="1631477"/>
    <lineage>
        <taxon>Bacteria</taxon>
        <taxon>Bacillati</taxon>
        <taxon>Actinomycetota</taxon>
        <taxon>Actinomycetes</taxon>
        <taxon>Micrococcales</taxon>
        <taxon>Microbacteriaceae</taxon>
        <taxon>Microbacterium</taxon>
    </lineage>
</organism>
<dbReference type="GO" id="GO:0016818">
    <property type="term" value="F:hydrolase activity, acting on acid anhydrides, in phosphorus-containing anhydrides"/>
    <property type="evidence" value="ECO:0007669"/>
    <property type="project" value="InterPro"/>
</dbReference>
<dbReference type="Gene3D" id="3.40.50.300">
    <property type="entry name" value="P-loop containing nucleotide triphosphate hydrolases"/>
    <property type="match status" value="2"/>
</dbReference>
<proteinExistence type="predicted"/>
<dbReference type="GO" id="GO:0004386">
    <property type="term" value="F:helicase activity"/>
    <property type="evidence" value="ECO:0007669"/>
    <property type="project" value="UniProtKB-KW"/>
</dbReference>
<dbReference type="SMART" id="SM00487">
    <property type="entry name" value="DEXDc"/>
    <property type="match status" value="1"/>
</dbReference>
<dbReference type="InterPro" id="IPR011545">
    <property type="entry name" value="DEAD/DEAH_box_helicase_dom"/>
</dbReference>
<keyword evidence="4" id="KW-1185">Reference proteome</keyword>
<dbReference type="InterPro" id="IPR014001">
    <property type="entry name" value="Helicase_ATP-bd"/>
</dbReference>
<dbReference type="AlphaFoldDB" id="A0A5J5J0K6"/>
<dbReference type="InterPro" id="IPR027417">
    <property type="entry name" value="P-loop_NTPase"/>
</dbReference>
<evidence type="ECO:0000313" key="4">
    <source>
        <dbReference type="Proteomes" id="UP000325827"/>
    </source>
</evidence>
<feature type="domain" description="Helicase ATP-binding" evidence="2">
    <location>
        <begin position="46"/>
        <end position="308"/>
    </location>
</feature>
<name>A0A5J5J0K6_9MICO</name>
<accession>A0A5J5J0K6</accession>
<dbReference type="Pfam" id="PF00270">
    <property type="entry name" value="DEAD"/>
    <property type="match status" value="1"/>
</dbReference>
<gene>
    <name evidence="3" type="ORF">F6B43_16780</name>
</gene>
<dbReference type="GO" id="GO:0003676">
    <property type="term" value="F:nucleic acid binding"/>
    <property type="evidence" value="ECO:0007669"/>
    <property type="project" value="InterPro"/>
</dbReference>
<feature type="region of interest" description="Disordered" evidence="1">
    <location>
        <begin position="1"/>
        <end position="21"/>
    </location>
</feature>
<evidence type="ECO:0000259" key="2">
    <source>
        <dbReference type="PROSITE" id="PS51192"/>
    </source>
</evidence>
<keyword evidence="3" id="KW-0347">Helicase</keyword>
<evidence type="ECO:0000313" key="3">
    <source>
        <dbReference type="EMBL" id="KAA9106012.1"/>
    </source>
</evidence>
<dbReference type="PROSITE" id="PS51192">
    <property type="entry name" value="HELICASE_ATP_BIND_1"/>
    <property type="match status" value="1"/>
</dbReference>
<reference evidence="4" key="1">
    <citation type="submission" date="2019-09" db="EMBL/GenBank/DDBJ databases">
        <title>Mumia zhuanghuii sp. nov. isolated from the intestinal contents of plateau pika (Ochotona curzoniae) in the Qinghai-Tibet plateau of China.</title>
        <authorList>
            <person name="Tian Z."/>
        </authorList>
    </citation>
    <scope>NUCLEOTIDE SEQUENCE [LARGE SCALE GENOMIC DNA]</scope>
    <source>
        <strain evidence="4">JCM 30598</strain>
    </source>
</reference>
<dbReference type="EMBL" id="VYSA01000004">
    <property type="protein sequence ID" value="KAA9106012.1"/>
    <property type="molecule type" value="Genomic_DNA"/>
</dbReference>
<keyword evidence="3" id="KW-0067">ATP-binding</keyword>
<dbReference type="Pfam" id="PF13307">
    <property type="entry name" value="Helicase_C_2"/>
    <property type="match status" value="1"/>
</dbReference>
<keyword evidence="3" id="KW-0547">Nucleotide-binding</keyword>
<sequence>MVDFSSMLADAEESDPIEPRELHGQLTKAPGYGYLRDVQGQVLTSWHLRRDERDIVIKVNTGGGKTIDGLIILQSYINAGEGPALYVAPTKYLVNQVRAEAEKLGIATTTNVDGAGYLNSEAIGVINAYELVNGRTKFSKDRPTRARAPIGSVVIDDAHAAIATTRTQLALTLPRKNAAFNQLLSLFADDLKTQSSDSYMDVRDDRRGSPVRVPFWAWRSKVEQAREILRTQTSDKQDLYWQWPAVKEVLLTCRAVFSNNELTITPFCPPIDHVTSFMEANHRIFLTATLADDSVLVTDFGAEPDSVSQPVTPVTAGDIGERMILAPLEINPDLNAEKIRAKIVKLSRTYNTVVLVPSEKWATAWEPDAAIIATKDDIDEAVEKLRGEKHVGLVVLVNRYDGIDLPDDACRILVLDGLPEAFSPEERLDALLVSSESGIDNRQVQRIEQGMGRGVRSNEDHCVVFLLGPRLAQLTVDPRSFNSFSPATQAQLKLSRQMAAKMDNLPIGRIIDTAKQALTRDPHWVALALKSLRKIPPVPGHVRPAAIAEREAFVQAQNGNPGAARDTIAAAVGDETNDAMAGVLLELQATYADMNDPQLAQQTIALARARNTNVTKPLGGLAYTPLDAYAPQVKTCTERLSARYSTAAELRLDVESIVEDLVFDEYRVEQFEEAMRRAGMLIGLGSQRPEHDTDKGPDNLWALGDNVFWVIEAKTGAKSPAIGKTDMGQLAISMLWFGQRYDPQARPIPVMVHQSVIAYGDATPVTGMRLITKKLLGEFAAALRAFAAALADASWTDPEVVGRLLDGHGLTAAKLEAFTVPQRGVKKGS</sequence>
<comment type="caution">
    <text evidence="3">The sequence shown here is derived from an EMBL/GenBank/DDBJ whole genome shotgun (WGS) entry which is preliminary data.</text>
</comment>
<protein>
    <submittedName>
        <fullName evidence="3">DEAD/DEAH box helicase</fullName>
    </submittedName>
</protein>
<dbReference type="SMART" id="SM00491">
    <property type="entry name" value="HELICc2"/>
    <property type="match status" value="1"/>
</dbReference>
<dbReference type="InterPro" id="IPR006555">
    <property type="entry name" value="ATP-dep_Helicase_C"/>
</dbReference>
<dbReference type="GO" id="GO:0006139">
    <property type="term" value="P:nucleobase-containing compound metabolic process"/>
    <property type="evidence" value="ECO:0007669"/>
    <property type="project" value="InterPro"/>
</dbReference>
<dbReference type="SUPFAM" id="SSF52540">
    <property type="entry name" value="P-loop containing nucleoside triphosphate hydrolases"/>
    <property type="match status" value="1"/>
</dbReference>
<dbReference type="RefSeq" id="WP_150450155.1">
    <property type="nucleotide sequence ID" value="NZ_VYSA01000004.1"/>
</dbReference>